<feature type="compositionally biased region" description="Low complexity" evidence="1">
    <location>
        <begin position="204"/>
        <end position="222"/>
    </location>
</feature>
<feature type="region of interest" description="Disordered" evidence="1">
    <location>
        <begin position="20"/>
        <end position="40"/>
    </location>
</feature>
<dbReference type="GO" id="GO:0016491">
    <property type="term" value="F:oxidoreductase activity"/>
    <property type="evidence" value="ECO:0007669"/>
    <property type="project" value="UniProtKB-KW"/>
</dbReference>
<reference evidence="2" key="1">
    <citation type="submission" date="2020-02" db="EMBL/GenBank/DDBJ databases">
        <authorList>
            <person name="Meier V. D."/>
        </authorList>
    </citation>
    <scope>NUCLEOTIDE SEQUENCE</scope>
    <source>
        <strain evidence="2">AVDCRST_MAG47</strain>
    </source>
</reference>
<dbReference type="EMBL" id="CADCUK010000174">
    <property type="protein sequence ID" value="CAA9388915.1"/>
    <property type="molecule type" value="Genomic_DNA"/>
</dbReference>
<accession>A0A6J4NIA1</accession>
<feature type="compositionally biased region" description="Basic and acidic residues" evidence="1">
    <location>
        <begin position="63"/>
        <end position="78"/>
    </location>
</feature>
<feature type="compositionally biased region" description="Basic and acidic residues" evidence="1">
    <location>
        <begin position="178"/>
        <end position="196"/>
    </location>
</feature>
<feature type="non-terminal residue" evidence="2">
    <location>
        <position position="288"/>
    </location>
</feature>
<protein>
    <submittedName>
        <fullName evidence="2">Formate dehydrogenase O beta subunit</fullName>
        <ecNumber evidence="2">1.2.1.2</ecNumber>
    </submittedName>
</protein>
<proteinExistence type="predicted"/>
<feature type="compositionally biased region" description="Basic residues" evidence="1">
    <location>
        <begin position="226"/>
        <end position="246"/>
    </location>
</feature>
<feature type="non-terminal residue" evidence="2">
    <location>
        <position position="1"/>
    </location>
</feature>
<gene>
    <name evidence="2" type="ORF">AVDCRST_MAG47-2698</name>
</gene>
<dbReference type="EC" id="1.2.1.2" evidence="2"/>
<keyword evidence="2" id="KW-0560">Oxidoreductase</keyword>
<name>A0A6J4NIA1_9ACTN</name>
<dbReference type="AlphaFoldDB" id="A0A6J4NIA1"/>
<feature type="region of interest" description="Disordered" evidence="1">
    <location>
        <begin position="54"/>
        <end position="94"/>
    </location>
</feature>
<evidence type="ECO:0000256" key="1">
    <source>
        <dbReference type="SAM" id="MobiDB-lite"/>
    </source>
</evidence>
<organism evidence="2">
    <name type="scientific">uncultured Nocardioidaceae bacterium</name>
    <dbReference type="NCBI Taxonomy" id="253824"/>
    <lineage>
        <taxon>Bacteria</taxon>
        <taxon>Bacillati</taxon>
        <taxon>Actinomycetota</taxon>
        <taxon>Actinomycetes</taxon>
        <taxon>Propionibacteriales</taxon>
        <taxon>Nocardioidaceae</taxon>
        <taxon>environmental samples</taxon>
    </lineage>
</organism>
<feature type="region of interest" description="Disordered" evidence="1">
    <location>
        <begin position="151"/>
        <end position="288"/>
    </location>
</feature>
<evidence type="ECO:0000313" key="2">
    <source>
        <dbReference type="EMBL" id="CAA9388915.1"/>
    </source>
</evidence>
<sequence length="288" mass="32695">TQPQGVLHRHEHLHRLQSLRGGLQGVERRPGGRARPPGDVLRQHGVAERELVASRGLHRAARHRGEGRVSGRSRDARPGARRRRRDHDGHRADGLPVADVLRRLQALHPCRLPRRLPDRRAVPLRVRHGRRPAGRLQRLWLLRGGLPLRRDRAQEGPRRRQQRRHRPEVHALLRPAHRGRDTGVRQGVPDRVDPVRRPRRAARAGRQASGRAARPGSDGRPPVRQRPQRRCRRQRRLLPAPRRARGVRLPAGPGRDDPGPPADVQPGVDSGGRAARRRRRVVPEEPAV</sequence>